<dbReference type="PANTHER" id="PTHR42305">
    <property type="entry name" value="MEMBRANE PROTEIN RV1733C-RELATED"/>
    <property type="match status" value="1"/>
</dbReference>
<organism evidence="2 3">
    <name type="scientific">Streptomyces roseoviridis</name>
    <dbReference type="NCBI Taxonomy" id="67361"/>
    <lineage>
        <taxon>Bacteria</taxon>
        <taxon>Bacillati</taxon>
        <taxon>Actinomycetota</taxon>
        <taxon>Actinomycetes</taxon>
        <taxon>Kitasatosporales</taxon>
        <taxon>Streptomycetaceae</taxon>
        <taxon>Streptomyces</taxon>
    </lineage>
</organism>
<dbReference type="InterPro" id="IPR039708">
    <property type="entry name" value="MT1774/Rv1733c-like"/>
</dbReference>
<keyword evidence="1" id="KW-0812">Transmembrane</keyword>
<evidence type="ECO:0000313" key="3">
    <source>
        <dbReference type="Proteomes" id="UP001589716"/>
    </source>
</evidence>
<name>A0ABV5QSI3_9ACTN</name>
<feature type="transmembrane region" description="Helical" evidence="1">
    <location>
        <begin position="151"/>
        <end position="168"/>
    </location>
</feature>
<evidence type="ECO:0000313" key="2">
    <source>
        <dbReference type="EMBL" id="MFB9556459.1"/>
    </source>
</evidence>
<protein>
    <submittedName>
        <fullName evidence="2">Uncharacterized protein</fullName>
    </submittedName>
</protein>
<keyword evidence="1" id="KW-1133">Transmembrane helix</keyword>
<dbReference type="EMBL" id="JBHMCT010000012">
    <property type="protein sequence ID" value="MFB9556459.1"/>
    <property type="molecule type" value="Genomic_DNA"/>
</dbReference>
<reference evidence="2 3" key="1">
    <citation type="submission" date="2024-09" db="EMBL/GenBank/DDBJ databases">
        <authorList>
            <person name="Sun Q."/>
            <person name="Mori K."/>
        </authorList>
    </citation>
    <scope>NUCLEOTIDE SEQUENCE [LARGE SCALE GENOMIC DNA]</scope>
    <source>
        <strain evidence="2 3">JCM 4414</strain>
    </source>
</reference>
<comment type="caution">
    <text evidence="2">The sequence shown here is derived from an EMBL/GenBank/DDBJ whole genome shotgun (WGS) entry which is preliminary data.</text>
</comment>
<evidence type="ECO:0000256" key="1">
    <source>
        <dbReference type="SAM" id="Phobius"/>
    </source>
</evidence>
<dbReference type="Proteomes" id="UP001589716">
    <property type="component" value="Unassembled WGS sequence"/>
</dbReference>
<proteinExistence type="predicted"/>
<gene>
    <name evidence="2" type="ORF">ACFFTP_19990</name>
</gene>
<sequence>MRAAIGLWRWRHNPLCRTTDLIEAWVALAAVLLLCLAVPSAGWAAGTWANASLQRSVHAQERERVATVARVVRAADTGEAGPAGQRAVETAGERRLRPAVVATWTAPDGTPRTGTVTTRRELADPGDRFPLWTDRAGRAVAPPMRPETARAHALIAGITVALFSGFLVESARRAVVHRLARRRYARLDRAWAQVGPDWGRTGTGS</sequence>
<accession>A0ABV5QSI3</accession>
<keyword evidence="3" id="KW-1185">Reference proteome</keyword>
<dbReference type="PANTHER" id="PTHR42305:SF1">
    <property type="entry name" value="MEMBRANE PROTEIN RV1733C-RELATED"/>
    <property type="match status" value="1"/>
</dbReference>
<keyword evidence="1" id="KW-0472">Membrane</keyword>
<dbReference type="RefSeq" id="WP_345490976.1">
    <property type="nucleotide sequence ID" value="NZ_BAAAWU010000001.1"/>
</dbReference>